<dbReference type="GO" id="GO:0043171">
    <property type="term" value="P:peptide catabolic process"/>
    <property type="evidence" value="ECO:0007669"/>
    <property type="project" value="TreeGrafter"/>
</dbReference>
<name>A0A1E3QUE4_9ASCO</name>
<dbReference type="RefSeq" id="XP_018986618.1">
    <property type="nucleotide sequence ID" value="XM_019132563.1"/>
</dbReference>
<keyword evidence="7" id="KW-0482">Metalloprotease</keyword>
<dbReference type="InterPro" id="IPR001431">
    <property type="entry name" value="Pept_M16_Zn_BS"/>
</dbReference>
<evidence type="ECO:0000256" key="5">
    <source>
        <dbReference type="ARBA" id="ARBA00022801"/>
    </source>
</evidence>
<evidence type="ECO:0000256" key="8">
    <source>
        <dbReference type="RuleBase" id="RU004447"/>
    </source>
</evidence>
<dbReference type="InterPro" id="IPR007863">
    <property type="entry name" value="Peptidase_M16_C"/>
</dbReference>
<dbReference type="Pfam" id="PF05193">
    <property type="entry name" value="Peptidase_M16_C"/>
    <property type="match status" value="1"/>
</dbReference>
<evidence type="ECO:0000259" key="12">
    <source>
        <dbReference type="Pfam" id="PF22456"/>
    </source>
</evidence>
<reference evidence="14" key="1">
    <citation type="submission" date="2016-05" db="EMBL/GenBank/DDBJ databases">
        <title>Comparative genomics of biotechnologically important yeasts.</title>
        <authorList>
            <consortium name="DOE Joint Genome Institute"/>
            <person name="Riley R."/>
            <person name="Haridas S."/>
            <person name="Wolfe K.H."/>
            <person name="Lopes M.R."/>
            <person name="Hittinger C.T."/>
            <person name="Goker M."/>
            <person name="Salamov A."/>
            <person name="Wisecaver J."/>
            <person name="Long T.M."/>
            <person name="Aerts A.L."/>
            <person name="Barry K."/>
            <person name="Choi C."/>
            <person name="Clum A."/>
            <person name="Coughlan A.Y."/>
            <person name="Deshpande S."/>
            <person name="Douglass A.P."/>
            <person name="Hanson S.J."/>
            <person name="Klenk H.-P."/>
            <person name="Labutti K."/>
            <person name="Lapidus A."/>
            <person name="Lindquist E."/>
            <person name="Lipzen A."/>
            <person name="Meier-Kolthoff J.P."/>
            <person name="Ohm R.A."/>
            <person name="Otillar R.P."/>
            <person name="Pangilinan J."/>
            <person name="Peng Y."/>
            <person name="Rokas A."/>
            <person name="Rosa C.A."/>
            <person name="Scheuner C."/>
            <person name="Sibirny A.A."/>
            <person name="Slot J.C."/>
            <person name="Stielow J.B."/>
            <person name="Sun H."/>
            <person name="Kurtzman C.P."/>
            <person name="Blackwell M."/>
            <person name="Grigoriev I.V."/>
            <person name="Jeffries T.W."/>
        </authorList>
    </citation>
    <scope>NUCLEOTIDE SEQUENCE [LARGE SCALE GENOMIC DNA]</scope>
    <source>
        <strain evidence="14">NRRL Y-12698</strain>
    </source>
</reference>
<dbReference type="Gene3D" id="3.30.830.10">
    <property type="entry name" value="Metalloenzyme, LuxS/M16 peptidase-like"/>
    <property type="match status" value="4"/>
</dbReference>
<dbReference type="InterPro" id="IPR032632">
    <property type="entry name" value="Peptidase_M16_M"/>
</dbReference>
<dbReference type="FunFam" id="3.30.830.10:FF:000012">
    <property type="entry name" value="Protease 3"/>
    <property type="match status" value="1"/>
</dbReference>
<dbReference type="AlphaFoldDB" id="A0A1E3QUE4"/>
<evidence type="ECO:0000313" key="13">
    <source>
        <dbReference type="EMBL" id="ODQ81290.1"/>
    </source>
</evidence>
<dbReference type="Pfam" id="PF16187">
    <property type="entry name" value="Peptidase_M16_M"/>
    <property type="match status" value="1"/>
</dbReference>
<evidence type="ECO:0000256" key="2">
    <source>
        <dbReference type="ARBA" id="ARBA00007261"/>
    </source>
</evidence>
<dbReference type="GO" id="GO:0005739">
    <property type="term" value="C:mitochondrion"/>
    <property type="evidence" value="ECO:0007669"/>
    <property type="project" value="TreeGrafter"/>
</dbReference>
<feature type="domain" description="Peptidase M16 middle/third" evidence="11">
    <location>
        <begin position="582"/>
        <end position="748"/>
    </location>
</feature>
<gene>
    <name evidence="13" type="ORF">BABINDRAFT_7101</name>
</gene>
<dbReference type="GeneID" id="30150416"/>
<accession>A0A1E3QUE4</accession>
<comment type="similarity">
    <text evidence="2 8">Belongs to the peptidase M16 family.</text>
</comment>
<evidence type="ECO:0000256" key="7">
    <source>
        <dbReference type="ARBA" id="ARBA00023049"/>
    </source>
</evidence>
<keyword evidence="5" id="KW-0378">Hydrolase</keyword>
<evidence type="ECO:0000256" key="4">
    <source>
        <dbReference type="ARBA" id="ARBA00022723"/>
    </source>
</evidence>
<dbReference type="InterPro" id="IPR054734">
    <property type="entry name" value="PqqF-like_C_4"/>
</dbReference>
<dbReference type="GO" id="GO:0004222">
    <property type="term" value="F:metalloendopeptidase activity"/>
    <property type="evidence" value="ECO:0007669"/>
    <property type="project" value="InterPro"/>
</dbReference>
<dbReference type="EMBL" id="KV454428">
    <property type="protein sequence ID" value="ODQ81290.1"/>
    <property type="molecule type" value="Genomic_DNA"/>
</dbReference>
<dbReference type="PROSITE" id="PS00143">
    <property type="entry name" value="INSULINASE"/>
    <property type="match status" value="1"/>
</dbReference>
<feature type="domain" description="Coenzyme PQQ synthesis protein F-like C-terminal lobe" evidence="12">
    <location>
        <begin position="855"/>
        <end position="931"/>
    </location>
</feature>
<dbReference type="InterPro" id="IPR011765">
    <property type="entry name" value="Pept_M16_N"/>
</dbReference>
<evidence type="ECO:0000256" key="1">
    <source>
        <dbReference type="ARBA" id="ARBA00001947"/>
    </source>
</evidence>
<dbReference type="Pfam" id="PF22456">
    <property type="entry name" value="PqqF-like_C_4"/>
    <property type="match status" value="1"/>
</dbReference>
<evidence type="ECO:0000256" key="3">
    <source>
        <dbReference type="ARBA" id="ARBA00022670"/>
    </source>
</evidence>
<dbReference type="STRING" id="984486.A0A1E3QUE4"/>
<dbReference type="Proteomes" id="UP000094336">
    <property type="component" value="Unassembled WGS sequence"/>
</dbReference>
<dbReference type="PANTHER" id="PTHR43690">
    <property type="entry name" value="NARDILYSIN"/>
    <property type="match status" value="1"/>
</dbReference>
<dbReference type="GO" id="GO:0051603">
    <property type="term" value="P:proteolysis involved in protein catabolic process"/>
    <property type="evidence" value="ECO:0007669"/>
    <property type="project" value="TreeGrafter"/>
</dbReference>
<dbReference type="SUPFAM" id="SSF63411">
    <property type="entry name" value="LuxS/MPP-like metallohydrolase"/>
    <property type="match status" value="4"/>
</dbReference>
<keyword evidence="4" id="KW-0479">Metal-binding</keyword>
<dbReference type="GO" id="GO:0046872">
    <property type="term" value="F:metal ion binding"/>
    <property type="evidence" value="ECO:0007669"/>
    <property type="project" value="UniProtKB-KW"/>
</dbReference>
<evidence type="ECO:0000313" key="14">
    <source>
        <dbReference type="Proteomes" id="UP000094336"/>
    </source>
</evidence>
<feature type="domain" description="Peptidase M16 C-terminal" evidence="10">
    <location>
        <begin position="217"/>
        <end position="384"/>
    </location>
</feature>
<dbReference type="GO" id="GO:0005829">
    <property type="term" value="C:cytosol"/>
    <property type="evidence" value="ECO:0007669"/>
    <property type="project" value="TreeGrafter"/>
</dbReference>
<comment type="cofactor">
    <cofactor evidence="1">
        <name>Zn(2+)</name>
        <dbReference type="ChEBI" id="CHEBI:29105"/>
    </cofactor>
</comment>
<evidence type="ECO:0008006" key="15">
    <source>
        <dbReference type="Google" id="ProtNLM"/>
    </source>
</evidence>
<dbReference type="OrthoDB" id="952271at2759"/>
<feature type="domain" description="Peptidase M16 N-terminal" evidence="9">
    <location>
        <begin position="36"/>
        <end position="171"/>
    </location>
</feature>
<sequence>MTILSSVKHFPQEFLIPLSISTQNHRIIQLPNGILVLLISDPSEDLASSAVCVATGAHADPSVVLGLAHFCEHMLTLGSKQFPDPDGFHKLVGSSGGRSNAFTTGEQTVFFFEVPTNSTSHTDTIALTMVETSFNFEKIMQVFASYFKKPLLSSNSQKELFAVDNEHSANTARTSRILYHGLRLLSNKNHPFSRFATGNINTLSEIPSNEKVNMHRQLVKFFDKEYSAERMTLVIRGPQSLNHLQEVAFTNFDDIPLKNPLLNSDLNEFSILETWKARYNGQRVFEPNNLRQIMFIKSKKALVLRFTFPVPFGVLDEAMIQLLNRAWSSLFGDEGEGSLASELKEAGLISSLRASSTSLAQGDDLLTLELSLTSKGVREVKKSIDMVSLYARTATDAVTGRFLSDSFSIHLLNYLHQDVASSPMDEASRYSQTLQKNLSQLNPRNIFRDSPSWSDMPYYSGGFGESRRATSWWTYHAKNFTKYLETFVNLDNCNLLVMGKNIKMLNFLSVDDVKLETDLAFDIEYHIFRDVKLKVPNTLSPLMIHPNPFLASVAPSQLHLIRDLDLCSRVSTTSFLSFINTHVEVTPSLISHDCRHKLWFKTTTSSLYSRAFITFELASALKPSPTLTINLEILCEAVAIRLRKELYPAEMLGYSWLIQPSIKGDGRATFTFSGFSCGLYSMIERVIRCFKVAIGDPEHVDTRILREARRNVRLTYEGLAKENGLVLCSAGMLVFMEQHTWQLEDRVERLEEITFEETRNSWRSWLGSDLHATALVHGDCDEESAHRVMALLDEFCGRYRKPQTFHEPSTYIIPQGKCFAYESCMAEGDPMNCVSIYLQTGIRHDPYIHTLSKLLAYAMSLSLVPDLRTKKQLGYAVLGGLRVFREMVGLHITVMSGTYRPRFLHQKIEDYIAEWEVQLSRLSEREFQHEVLKPFIDSYANNKQRLQSSGGPENLAMAMNGGSGGAFDGSGRNVREHKLLWDQITTHHGDKSEVDLDVIRAITKGEFMAFFTNKISVNSRQRAKLSIMLRSRISQAEVQKQMTKQQIQTFLRMNLLYIPPKDLDAILEASGSNRALSKNLLKYFAQRSSLKSCRVIIVQLMKGIGALLKFKQQEVTRTVRIQDFEIKSIEEFHSLCKVYS</sequence>
<dbReference type="InterPro" id="IPR011249">
    <property type="entry name" value="Metalloenz_LuxS/M16"/>
</dbReference>
<dbReference type="Pfam" id="PF00675">
    <property type="entry name" value="Peptidase_M16"/>
    <property type="match status" value="1"/>
</dbReference>
<keyword evidence="3" id="KW-0645">Protease</keyword>
<evidence type="ECO:0000259" key="11">
    <source>
        <dbReference type="Pfam" id="PF16187"/>
    </source>
</evidence>
<evidence type="ECO:0000259" key="10">
    <source>
        <dbReference type="Pfam" id="PF05193"/>
    </source>
</evidence>
<evidence type="ECO:0000256" key="6">
    <source>
        <dbReference type="ARBA" id="ARBA00022833"/>
    </source>
</evidence>
<keyword evidence="6" id="KW-0862">Zinc</keyword>
<dbReference type="InterPro" id="IPR050626">
    <property type="entry name" value="Peptidase_M16"/>
</dbReference>
<keyword evidence="14" id="KW-1185">Reference proteome</keyword>
<proteinExistence type="inferred from homology"/>
<dbReference type="PANTHER" id="PTHR43690:SF18">
    <property type="entry name" value="INSULIN-DEGRADING ENZYME-RELATED"/>
    <property type="match status" value="1"/>
</dbReference>
<organism evidence="13 14">
    <name type="scientific">Babjeviella inositovora NRRL Y-12698</name>
    <dbReference type="NCBI Taxonomy" id="984486"/>
    <lineage>
        <taxon>Eukaryota</taxon>
        <taxon>Fungi</taxon>
        <taxon>Dikarya</taxon>
        <taxon>Ascomycota</taxon>
        <taxon>Saccharomycotina</taxon>
        <taxon>Pichiomycetes</taxon>
        <taxon>Serinales incertae sedis</taxon>
        <taxon>Babjeviella</taxon>
    </lineage>
</organism>
<evidence type="ECO:0000259" key="9">
    <source>
        <dbReference type="Pfam" id="PF00675"/>
    </source>
</evidence>
<protein>
    <recommendedName>
        <fullName evidence="15">Peptidase M16 N-terminal domain-containing protein</fullName>
    </recommendedName>
</protein>